<sequence>MLDSSVLEIAAIITHFLKITCFEIPNNIVKDSNHHAFPYRFLNKTLANGETCKRDWLCWSVEKQSLYCAPCFLLNKNAANVSFFSSSAGWGISRGWRRLKDRIPSHESSIYHKENYVVWKSASRAALCETSVDNLLLSELKTETENWKKLFQRILDVIIFLSERGLAHFGSNQRIGDRVNGNFLGIIELLSKYDPLLAEHVKHVRESQQCKQRMQAHYFSTRIQNEFIDICGSYVQTPILHEIVKAKYFSIIVNATPDCSYKEQTTLVIRYAKILDNSNFSVEERFILFENFSKKTGREIAARTLEISKTLKLDFETCIGQAYDNGANMTGKYNRVQAVLIQQNPNCMFSSCGNHSLNLVGVDCAESCKEAVTYFGTIQQMYNLFSSSPQRWAILKQHLPVSLHGMSKTRWSARIDGVKQDAQHLNSVRSALNELEVLHLTAQAKMELNAIQKYISEFDCILMSSI</sequence>
<gene>
    <name evidence="2" type="primary">LOC136090163</name>
</gene>
<keyword evidence="1" id="KW-1185">Reference proteome</keyword>
<dbReference type="Proteomes" id="UP001652625">
    <property type="component" value="Chromosome 13"/>
</dbReference>
<name>A0ABM4DD82_HYDVU</name>
<protein>
    <submittedName>
        <fullName evidence="2">Zinc finger MYM-type protein 1-like</fullName>
    </submittedName>
</protein>
<dbReference type="PANTHER" id="PTHR45749:SF33">
    <property type="entry name" value="ZINC FINGER MYM-TYPE PROTEIN 1"/>
    <property type="match status" value="1"/>
</dbReference>
<accession>A0ABM4DD82</accession>
<dbReference type="InterPro" id="IPR012337">
    <property type="entry name" value="RNaseH-like_sf"/>
</dbReference>
<dbReference type="GeneID" id="136090163"/>
<proteinExistence type="predicted"/>
<evidence type="ECO:0000313" key="1">
    <source>
        <dbReference type="Proteomes" id="UP001652625"/>
    </source>
</evidence>
<dbReference type="RefSeq" id="XP_065672372.1">
    <property type="nucleotide sequence ID" value="XM_065816300.1"/>
</dbReference>
<reference evidence="2" key="1">
    <citation type="submission" date="2025-08" db="UniProtKB">
        <authorList>
            <consortium name="RefSeq"/>
        </authorList>
    </citation>
    <scope>IDENTIFICATION</scope>
</reference>
<dbReference type="PANTHER" id="PTHR45749">
    <property type="match status" value="1"/>
</dbReference>
<evidence type="ECO:0000313" key="2">
    <source>
        <dbReference type="RefSeq" id="XP_065672372.1"/>
    </source>
</evidence>
<dbReference type="SUPFAM" id="SSF53098">
    <property type="entry name" value="Ribonuclease H-like"/>
    <property type="match status" value="1"/>
</dbReference>
<organism evidence="1 2">
    <name type="scientific">Hydra vulgaris</name>
    <name type="common">Hydra</name>
    <name type="synonym">Hydra attenuata</name>
    <dbReference type="NCBI Taxonomy" id="6087"/>
    <lineage>
        <taxon>Eukaryota</taxon>
        <taxon>Metazoa</taxon>
        <taxon>Cnidaria</taxon>
        <taxon>Hydrozoa</taxon>
        <taxon>Hydroidolina</taxon>
        <taxon>Anthoathecata</taxon>
        <taxon>Aplanulata</taxon>
        <taxon>Hydridae</taxon>
        <taxon>Hydra</taxon>
    </lineage>
</organism>